<protein>
    <submittedName>
        <fullName evidence="1">Uncharacterized protein</fullName>
    </submittedName>
</protein>
<evidence type="ECO:0000313" key="1">
    <source>
        <dbReference type="EMBL" id="TCZ76562.1"/>
    </source>
</evidence>
<dbReference type="OrthoDB" id="1336061at2"/>
<dbReference type="Proteomes" id="UP000295418">
    <property type="component" value="Unassembled WGS sequence"/>
</dbReference>
<sequence>MANVYEVKMISRGNNSPSVNLGQNNLDMLCVMLHARRTESDIKDTLVISQSKLKEYYELLLQEGLIKKVEQGYLPTFPVILQENGEDLYRQCTELGGEIAALIEKNLTFIREQTYRIDAFQSFAFEDISLFILSDVLLDCIQIDHVESDFLQKDRPDRNGKQYYLAIMEKDANDPLEAYGIYGNHYEKWSDVGYCMYGNDRYGGLNLVTLTKEKAFELFGALSDKADYKGILLQHILHVAEGKMELEPTWVSGFEKLNLVANGKVSIPVLSTKEFESLNSIADLIKEELILILDNYRSKLNACYLKSEYANETTFEEWFIWYYHFLYSFVTEDLIRKKIIHKPLNGLFSCIIY</sequence>
<reference evidence="1 2" key="1">
    <citation type="submission" date="2019-03" db="EMBL/GenBank/DDBJ databases">
        <authorList>
            <person name="Kim M.K.M."/>
        </authorList>
    </citation>
    <scope>NUCLEOTIDE SEQUENCE [LARGE SCALE GENOMIC DNA]</scope>
    <source>
        <strain evidence="1 2">18JY21-1</strain>
    </source>
</reference>
<comment type="caution">
    <text evidence="1">The sequence shown here is derived from an EMBL/GenBank/DDBJ whole genome shotgun (WGS) entry which is preliminary data.</text>
</comment>
<dbReference type="EMBL" id="SKFG01000012">
    <property type="protein sequence ID" value="TCZ76562.1"/>
    <property type="molecule type" value="Genomic_DNA"/>
</dbReference>
<dbReference type="RefSeq" id="WP_132418534.1">
    <property type="nucleotide sequence ID" value="NZ_SKFG01000012.1"/>
</dbReference>
<keyword evidence="2" id="KW-1185">Reference proteome</keyword>
<accession>A0A4V2WNS1</accession>
<gene>
    <name evidence="1" type="ORF">E0485_13285</name>
</gene>
<evidence type="ECO:0000313" key="2">
    <source>
        <dbReference type="Proteomes" id="UP000295418"/>
    </source>
</evidence>
<organism evidence="1 2">
    <name type="scientific">Paenibacillus albiflavus</name>
    <dbReference type="NCBI Taxonomy" id="2545760"/>
    <lineage>
        <taxon>Bacteria</taxon>
        <taxon>Bacillati</taxon>
        <taxon>Bacillota</taxon>
        <taxon>Bacilli</taxon>
        <taxon>Bacillales</taxon>
        <taxon>Paenibacillaceae</taxon>
        <taxon>Paenibacillus</taxon>
    </lineage>
</organism>
<name>A0A4V2WNS1_9BACL</name>
<dbReference type="AlphaFoldDB" id="A0A4V2WNS1"/>
<proteinExistence type="predicted"/>